<dbReference type="Proteomes" id="UP000294563">
    <property type="component" value="Unassembled WGS sequence"/>
</dbReference>
<feature type="signal peptide" evidence="6">
    <location>
        <begin position="1"/>
        <end position="21"/>
    </location>
</feature>
<gene>
    <name evidence="7" type="ORF">BDE40_3558</name>
</gene>
<dbReference type="PIRSF" id="PIRSF000027">
    <property type="entry name" value="Cytc_c_prime"/>
    <property type="match status" value="1"/>
</dbReference>
<proteinExistence type="predicted"/>
<dbReference type="Gene3D" id="1.20.120.10">
    <property type="entry name" value="Cytochrome c/b562"/>
    <property type="match status" value="1"/>
</dbReference>
<dbReference type="InterPro" id="IPR012127">
    <property type="entry name" value="Cyt_c_prime"/>
</dbReference>
<dbReference type="GO" id="GO:0022900">
    <property type="term" value="P:electron transport chain"/>
    <property type="evidence" value="ECO:0007669"/>
    <property type="project" value="InterPro"/>
</dbReference>
<keyword evidence="6" id="KW-0732">Signal</keyword>
<keyword evidence="1" id="KW-0813">Transport</keyword>
<evidence type="ECO:0000313" key="7">
    <source>
        <dbReference type="EMBL" id="TDT72706.1"/>
    </source>
</evidence>
<evidence type="ECO:0000256" key="5">
    <source>
        <dbReference type="ARBA" id="ARBA00023004"/>
    </source>
</evidence>
<dbReference type="PROSITE" id="PS51009">
    <property type="entry name" value="CYTCII"/>
    <property type="match status" value="1"/>
</dbReference>
<dbReference type="Pfam" id="PF01322">
    <property type="entry name" value="Cytochrom_C_2"/>
    <property type="match status" value="1"/>
</dbReference>
<protein>
    <submittedName>
        <fullName evidence="7">Cytochrome c556</fullName>
    </submittedName>
</protein>
<feature type="chain" id="PRO_5020729856" evidence="6">
    <location>
        <begin position="22"/>
        <end position="189"/>
    </location>
</feature>
<evidence type="ECO:0000256" key="4">
    <source>
        <dbReference type="ARBA" id="ARBA00022982"/>
    </source>
</evidence>
<organism evidence="7 8">
    <name type="scientific">Litoreibacter halocynthiae</name>
    <dbReference type="NCBI Taxonomy" id="1242689"/>
    <lineage>
        <taxon>Bacteria</taxon>
        <taxon>Pseudomonadati</taxon>
        <taxon>Pseudomonadota</taxon>
        <taxon>Alphaproteobacteria</taxon>
        <taxon>Rhodobacterales</taxon>
        <taxon>Roseobacteraceae</taxon>
        <taxon>Litoreibacter</taxon>
    </lineage>
</organism>
<dbReference type="OrthoDB" id="8115790at2"/>
<evidence type="ECO:0000313" key="8">
    <source>
        <dbReference type="Proteomes" id="UP000294563"/>
    </source>
</evidence>
<dbReference type="InterPro" id="IPR010980">
    <property type="entry name" value="Cyt_c/b562"/>
</dbReference>
<dbReference type="GO" id="GO:0005506">
    <property type="term" value="F:iron ion binding"/>
    <property type="evidence" value="ECO:0007669"/>
    <property type="project" value="InterPro"/>
</dbReference>
<dbReference type="AlphaFoldDB" id="A0A4R7LED0"/>
<dbReference type="GO" id="GO:0020037">
    <property type="term" value="F:heme binding"/>
    <property type="evidence" value="ECO:0007669"/>
    <property type="project" value="InterPro"/>
</dbReference>
<keyword evidence="5" id="KW-0408">Iron</keyword>
<dbReference type="GO" id="GO:0042597">
    <property type="term" value="C:periplasmic space"/>
    <property type="evidence" value="ECO:0007669"/>
    <property type="project" value="InterPro"/>
</dbReference>
<evidence type="ECO:0000256" key="6">
    <source>
        <dbReference type="SAM" id="SignalP"/>
    </source>
</evidence>
<keyword evidence="2" id="KW-0349">Heme</keyword>
<dbReference type="RefSeq" id="WP_134016803.1">
    <property type="nucleotide sequence ID" value="NZ_SOBH01000005.1"/>
</dbReference>
<dbReference type="GO" id="GO:0009055">
    <property type="term" value="F:electron transfer activity"/>
    <property type="evidence" value="ECO:0007669"/>
    <property type="project" value="InterPro"/>
</dbReference>
<keyword evidence="3" id="KW-0479">Metal-binding</keyword>
<evidence type="ECO:0000256" key="3">
    <source>
        <dbReference type="ARBA" id="ARBA00022723"/>
    </source>
</evidence>
<evidence type="ECO:0000256" key="1">
    <source>
        <dbReference type="ARBA" id="ARBA00022448"/>
    </source>
</evidence>
<name>A0A4R7LED0_9RHOB</name>
<evidence type="ECO:0000256" key="2">
    <source>
        <dbReference type="ARBA" id="ARBA00022617"/>
    </source>
</evidence>
<dbReference type="SUPFAM" id="SSF47175">
    <property type="entry name" value="Cytochromes"/>
    <property type="match status" value="1"/>
</dbReference>
<keyword evidence="4" id="KW-0249">Electron transport</keyword>
<reference evidence="7 8" key="1">
    <citation type="submission" date="2019-03" db="EMBL/GenBank/DDBJ databases">
        <title>Genomic Encyclopedia of Archaeal and Bacterial Type Strains, Phase II (KMG-II): from individual species to whole genera.</title>
        <authorList>
            <person name="Goeker M."/>
        </authorList>
    </citation>
    <scope>NUCLEOTIDE SEQUENCE [LARGE SCALE GENOMIC DNA]</scope>
    <source>
        <strain evidence="7 8">DSM 29467</strain>
    </source>
</reference>
<keyword evidence="8" id="KW-1185">Reference proteome</keyword>
<dbReference type="InterPro" id="IPR002321">
    <property type="entry name" value="Cyt_c_II"/>
</dbReference>
<sequence>MRARVWIISTVIASIGVAAFAHNGATGIVKERMDGMSAMGKAVKVLTPMMRGKTSYDADQVRASADVMIMHSGEQMTRLFPEGTGAKPSSALPTVWEDWDGFAELAENLKSYAEGMKLGADIGLANAAGQQSSSMMGGAASGSMGGGMMGGAEQAMTPEMFAAMPSDRAFAAVAQTCSACHQKFRAEEN</sequence>
<comment type="caution">
    <text evidence="7">The sequence shown here is derived from an EMBL/GenBank/DDBJ whole genome shotgun (WGS) entry which is preliminary data.</text>
</comment>
<dbReference type="EMBL" id="SOBH01000005">
    <property type="protein sequence ID" value="TDT72706.1"/>
    <property type="molecule type" value="Genomic_DNA"/>
</dbReference>
<accession>A0A4R7LED0</accession>